<proteinExistence type="predicted"/>
<comment type="caution">
    <text evidence="1">The sequence shown here is derived from an EMBL/GenBank/DDBJ whole genome shotgun (WGS) entry which is preliminary data.</text>
</comment>
<keyword evidence="2" id="KW-1185">Reference proteome</keyword>
<dbReference type="Proteomes" id="UP000009875">
    <property type="component" value="Unassembled WGS sequence"/>
</dbReference>
<evidence type="ECO:0000313" key="2">
    <source>
        <dbReference type="Proteomes" id="UP000009875"/>
    </source>
</evidence>
<protein>
    <submittedName>
        <fullName evidence="1">Uncharacterized protein</fullName>
    </submittedName>
</protein>
<dbReference type="HOGENOM" id="CLU_3076052_0_0_9"/>
<dbReference type="AlphaFoldDB" id="K9EAU2"/>
<name>K9EAU2_9LACT</name>
<reference evidence="1 2" key="1">
    <citation type="submission" date="2012-09" db="EMBL/GenBank/DDBJ databases">
        <title>The Genome Sequence of Alloiococcus otitis ATCC 51267.</title>
        <authorList>
            <consortium name="The Broad Institute Genome Sequencing Platform"/>
            <person name="Earl A."/>
            <person name="Ward D."/>
            <person name="Feldgarden M."/>
            <person name="Gevers D."/>
            <person name="Huys G."/>
            <person name="Walker B."/>
            <person name="Young S.K."/>
            <person name="Zeng Q."/>
            <person name="Gargeya S."/>
            <person name="Fitzgerald M."/>
            <person name="Haas B."/>
            <person name="Abouelleil A."/>
            <person name="Alvarado L."/>
            <person name="Arachchi H.M."/>
            <person name="Berlin A.M."/>
            <person name="Chapman S.B."/>
            <person name="Goldberg J."/>
            <person name="Griggs A."/>
            <person name="Gujja S."/>
            <person name="Hansen M."/>
            <person name="Howarth C."/>
            <person name="Imamovic A."/>
            <person name="Larimer J."/>
            <person name="McCowen C."/>
            <person name="Montmayeur A."/>
            <person name="Murphy C."/>
            <person name="Neiman D."/>
            <person name="Pearson M."/>
            <person name="Priest M."/>
            <person name="Roberts A."/>
            <person name="Saif S."/>
            <person name="Shea T."/>
            <person name="Sisk P."/>
            <person name="Sykes S."/>
            <person name="Wortman J."/>
            <person name="Nusbaum C."/>
            <person name="Birren B."/>
        </authorList>
    </citation>
    <scope>NUCLEOTIDE SEQUENCE [LARGE SCALE GENOMIC DNA]</scope>
    <source>
        <strain evidence="1 2">ATCC 51267</strain>
    </source>
</reference>
<sequence length="52" mass="5645">MVNFGSLLRQEPGWQGLQARLGSLLAKFFGQANQASKQAGLVGLLKEKEAKE</sequence>
<evidence type="ECO:0000313" key="1">
    <source>
        <dbReference type="EMBL" id="EKU92946.1"/>
    </source>
</evidence>
<organism evidence="1 2">
    <name type="scientific">Alloiococcus otitis ATCC 51267</name>
    <dbReference type="NCBI Taxonomy" id="883081"/>
    <lineage>
        <taxon>Bacteria</taxon>
        <taxon>Bacillati</taxon>
        <taxon>Bacillota</taxon>
        <taxon>Bacilli</taxon>
        <taxon>Lactobacillales</taxon>
        <taxon>Carnobacteriaceae</taxon>
        <taxon>Alloiococcus</taxon>
    </lineage>
</organism>
<accession>K9EAU2</accession>
<gene>
    <name evidence="1" type="ORF">HMPREF9698_01549</name>
</gene>
<dbReference type="EMBL" id="AGXA01000031">
    <property type="protein sequence ID" value="EKU92946.1"/>
    <property type="molecule type" value="Genomic_DNA"/>
</dbReference>
<dbReference type="STRING" id="883081.HMPREF9698_01549"/>